<evidence type="ECO:0000259" key="7">
    <source>
        <dbReference type="Pfam" id="PF09335"/>
    </source>
</evidence>
<protein>
    <recommendedName>
        <fullName evidence="6">TVP38/TMEM64 family membrane protein</fullName>
    </recommendedName>
</protein>
<evidence type="ECO:0000256" key="3">
    <source>
        <dbReference type="ARBA" id="ARBA00022692"/>
    </source>
</evidence>
<feature type="transmembrane region" description="Helical" evidence="6">
    <location>
        <begin position="157"/>
        <end position="180"/>
    </location>
</feature>
<evidence type="ECO:0000256" key="2">
    <source>
        <dbReference type="ARBA" id="ARBA00022475"/>
    </source>
</evidence>
<evidence type="ECO:0000256" key="5">
    <source>
        <dbReference type="ARBA" id="ARBA00023136"/>
    </source>
</evidence>
<dbReference type="InterPro" id="IPR015414">
    <property type="entry name" value="TMEM64"/>
</dbReference>
<feature type="domain" description="VTT" evidence="7">
    <location>
        <begin position="71"/>
        <end position="178"/>
    </location>
</feature>
<gene>
    <name evidence="8" type="ORF">COX80_00130</name>
</gene>
<evidence type="ECO:0000256" key="6">
    <source>
        <dbReference type="RuleBase" id="RU366058"/>
    </source>
</evidence>
<dbReference type="Proteomes" id="UP000231453">
    <property type="component" value="Unassembled WGS sequence"/>
</dbReference>
<dbReference type="GO" id="GO:0005886">
    <property type="term" value="C:plasma membrane"/>
    <property type="evidence" value="ECO:0007669"/>
    <property type="project" value="UniProtKB-SubCell"/>
</dbReference>
<keyword evidence="4 6" id="KW-1133">Transmembrane helix</keyword>
<comment type="similarity">
    <text evidence="6">Belongs to the TVP38/TMEM64 family.</text>
</comment>
<feature type="transmembrane region" description="Helical" evidence="6">
    <location>
        <begin position="69"/>
        <end position="89"/>
    </location>
</feature>
<dbReference type="Pfam" id="PF09335">
    <property type="entry name" value="VTT_dom"/>
    <property type="match status" value="1"/>
</dbReference>
<accession>A0A2M7VCE1</accession>
<keyword evidence="5 6" id="KW-0472">Membrane</keyword>
<dbReference type="InterPro" id="IPR032816">
    <property type="entry name" value="VTT_dom"/>
</dbReference>
<dbReference type="AlphaFoldDB" id="A0A2M7VCE1"/>
<reference evidence="9" key="1">
    <citation type="submission" date="2017-09" db="EMBL/GenBank/DDBJ databases">
        <title>Depth-based differentiation of microbial function through sediment-hosted aquifers and enrichment of novel symbionts in the deep terrestrial subsurface.</title>
        <authorList>
            <person name="Probst A.J."/>
            <person name="Ladd B."/>
            <person name="Jarett J.K."/>
            <person name="Geller-Mcgrath D.E."/>
            <person name="Sieber C.M.K."/>
            <person name="Emerson J.B."/>
            <person name="Anantharaman K."/>
            <person name="Thomas B.C."/>
            <person name="Malmstrom R."/>
            <person name="Stieglmeier M."/>
            <person name="Klingl A."/>
            <person name="Woyke T."/>
            <person name="Ryan C.M."/>
            <person name="Banfield J.F."/>
        </authorList>
    </citation>
    <scope>NUCLEOTIDE SEQUENCE [LARGE SCALE GENOMIC DNA]</scope>
</reference>
<evidence type="ECO:0000256" key="1">
    <source>
        <dbReference type="ARBA" id="ARBA00004651"/>
    </source>
</evidence>
<feature type="transmembrane region" description="Helical" evidence="6">
    <location>
        <begin position="6"/>
        <end position="29"/>
    </location>
</feature>
<organism evidence="8 9">
    <name type="scientific">Candidatus Magasanikbacteria bacterium CG_4_10_14_0_2_um_filter_33_14</name>
    <dbReference type="NCBI Taxonomy" id="1974636"/>
    <lineage>
        <taxon>Bacteria</taxon>
        <taxon>Candidatus Magasanikiibacteriota</taxon>
    </lineage>
</organism>
<dbReference type="PANTHER" id="PTHR12677:SF59">
    <property type="entry name" value="GOLGI APPARATUS MEMBRANE PROTEIN TVP38-RELATED"/>
    <property type="match status" value="1"/>
</dbReference>
<comment type="caution">
    <text evidence="8">The sequence shown here is derived from an EMBL/GenBank/DDBJ whole genome shotgun (WGS) entry which is preliminary data.</text>
</comment>
<sequence length="212" mass="23841">MKISKASLFTTMTFAIGFMIPALGFLFPETFFSNQQKISQFVYNFGYLAPIIFIGLSIIPVVITPLNHGAFGIVGGFIFGPWVGFLLNWMSKMIGTYINFTIGRLIGRKATKKYSKSENFKHYNTVFNKQLFLLFAGLTINDTLSYMAGVSTMKTRTFLILTFLAHIIPAMTLAYIGSGVSLKDPLFFILTSIILLIALFYFIIKKNKLNKT</sequence>
<keyword evidence="3 6" id="KW-0812">Transmembrane</keyword>
<comment type="subcellular location">
    <subcellularLocation>
        <location evidence="1 6">Cell membrane</location>
        <topology evidence="1 6">Multi-pass membrane protein</topology>
    </subcellularLocation>
</comment>
<feature type="transmembrane region" description="Helical" evidence="6">
    <location>
        <begin position="186"/>
        <end position="204"/>
    </location>
</feature>
<dbReference type="EMBL" id="PFPL01000004">
    <property type="protein sequence ID" value="PIZ96920.1"/>
    <property type="molecule type" value="Genomic_DNA"/>
</dbReference>
<proteinExistence type="inferred from homology"/>
<feature type="transmembrane region" description="Helical" evidence="6">
    <location>
        <begin position="41"/>
        <end position="63"/>
    </location>
</feature>
<evidence type="ECO:0000313" key="8">
    <source>
        <dbReference type="EMBL" id="PIZ96920.1"/>
    </source>
</evidence>
<evidence type="ECO:0000256" key="4">
    <source>
        <dbReference type="ARBA" id="ARBA00022989"/>
    </source>
</evidence>
<keyword evidence="2 6" id="KW-1003">Cell membrane</keyword>
<evidence type="ECO:0000313" key="9">
    <source>
        <dbReference type="Proteomes" id="UP000231453"/>
    </source>
</evidence>
<name>A0A2M7VCE1_9BACT</name>
<dbReference type="PANTHER" id="PTHR12677">
    <property type="entry name" value="GOLGI APPARATUS MEMBRANE PROTEIN TVP38-RELATED"/>
    <property type="match status" value="1"/>
</dbReference>